<name>A0A7I5EE93_HAECO</name>
<keyword evidence="1" id="KW-1185">Reference proteome</keyword>
<dbReference type="SUPFAM" id="SSF82771">
    <property type="entry name" value="GIY-YIG endonuclease"/>
    <property type="match status" value="1"/>
</dbReference>
<reference evidence="2" key="1">
    <citation type="submission" date="2020-12" db="UniProtKB">
        <authorList>
            <consortium name="WormBaseParasite"/>
        </authorList>
    </citation>
    <scope>IDENTIFICATION</scope>
    <source>
        <strain evidence="2">MHco3</strain>
    </source>
</reference>
<protein>
    <submittedName>
        <fullName evidence="2">GIY-YIG domain-containing protein</fullName>
    </submittedName>
</protein>
<sequence>MFRTAKKVCTGEDERKESLKMARDIAWSNGYYNFPNSRRTSSGGDSQTCASIRKCLKRSGLENLVTIINVPPINLKKRPVRNSLYDRICTTSNCVVCPAGREGDCNMSGVVYKITCRDCGDEYIGETARPLHVRVSEHIDGMRRLKVSAALGSHRIQKHNGGVFEATVEVVAQESQLCARKTLEAFWIHPSNERETTR</sequence>
<evidence type="ECO:0000313" key="2">
    <source>
        <dbReference type="WBParaSite" id="HCON_00173180-00001"/>
    </source>
</evidence>
<dbReference type="InterPro" id="IPR035901">
    <property type="entry name" value="GIY-YIG_endonuc_sf"/>
</dbReference>
<proteinExistence type="predicted"/>
<organism evidence="1 2">
    <name type="scientific">Haemonchus contortus</name>
    <name type="common">Barber pole worm</name>
    <dbReference type="NCBI Taxonomy" id="6289"/>
    <lineage>
        <taxon>Eukaryota</taxon>
        <taxon>Metazoa</taxon>
        <taxon>Ecdysozoa</taxon>
        <taxon>Nematoda</taxon>
        <taxon>Chromadorea</taxon>
        <taxon>Rhabditida</taxon>
        <taxon>Rhabditina</taxon>
        <taxon>Rhabditomorpha</taxon>
        <taxon>Strongyloidea</taxon>
        <taxon>Trichostrongylidae</taxon>
        <taxon>Haemonchus</taxon>
    </lineage>
</organism>
<dbReference type="Gene3D" id="3.40.1440.10">
    <property type="entry name" value="GIY-YIG endonuclease"/>
    <property type="match status" value="1"/>
</dbReference>
<dbReference type="AlphaFoldDB" id="A0A7I5EE93"/>
<accession>A0A7I5EE93</accession>
<evidence type="ECO:0000313" key="1">
    <source>
        <dbReference type="Proteomes" id="UP000025227"/>
    </source>
</evidence>
<dbReference type="Proteomes" id="UP000025227">
    <property type="component" value="Unplaced"/>
</dbReference>
<dbReference type="WBParaSite" id="HCON_00173180-00001">
    <property type="protein sequence ID" value="HCON_00173180-00001"/>
    <property type="gene ID" value="HCON_00173180"/>
</dbReference>
<dbReference type="OrthoDB" id="10063405at2759"/>